<keyword evidence="3" id="KW-0378">Hydrolase</keyword>
<dbReference type="InterPro" id="IPR050855">
    <property type="entry name" value="NDM-1-like"/>
</dbReference>
<keyword evidence="4" id="KW-1185">Reference proteome</keyword>
<protein>
    <submittedName>
        <fullName evidence="3">Beta-lactamase</fullName>
        <ecNumber evidence="3">3.5.2.6</ecNumber>
    </submittedName>
</protein>
<feature type="domain" description="Metallo-beta-lactamase" evidence="2">
    <location>
        <begin position="48"/>
        <end position="219"/>
    </location>
</feature>
<evidence type="ECO:0000256" key="1">
    <source>
        <dbReference type="ARBA" id="ARBA00005250"/>
    </source>
</evidence>
<dbReference type="GO" id="GO:0008800">
    <property type="term" value="F:beta-lactamase activity"/>
    <property type="evidence" value="ECO:0007669"/>
    <property type="project" value="UniProtKB-EC"/>
</dbReference>
<name>A0ABM9HGH2_9BACT</name>
<dbReference type="Pfam" id="PF00753">
    <property type="entry name" value="Lactamase_B"/>
    <property type="match status" value="1"/>
</dbReference>
<gene>
    <name evidence="3" type="ORF">NSPWAT_2462</name>
</gene>
<dbReference type="CDD" id="cd16282">
    <property type="entry name" value="metallo-hydrolase-like_MBL-fold"/>
    <property type="match status" value="1"/>
</dbReference>
<sequence length="293" mass="32989">MRARIEWRRVGLMVLGWLALTGVAVAEEVKTIEILPHIWTVHSTGGTDSNATFIITDQGVMVIDTSMTPEGGRHLRDEILKKTGKPVTHVVNTHHHKENVLGNNAFKDCASIIAHRKAQKNMEAVVKREGLRDATFPNLVFDSHVELTLGGYLLELRHPGPAHTNGDLYVYMPTWRTIIAGGLVFNEVLPDTRDSYIDPWIDALQKMEDVDAELIVPGHGRPGGKQLIMKAKHYLILLKRYVNFELDQGHGLNDIIKNVSARLKEPYSGWLHPERMEANIRQAFIEYSAKRGT</sequence>
<evidence type="ECO:0000313" key="4">
    <source>
        <dbReference type="Proteomes" id="UP001157733"/>
    </source>
</evidence>
<dbReference type="SMART" id="SM00849">
    <property type="entry name" value="Lactamase_B"/>
    <property type="match status" value="1"/>
</dbReference>
<accession>A0ABM9HGH2</accession>
<evidence type="ECO:0000259" key="2">
    <source>
        <dbReference type="SMART" id="SM00849"/>
    </source>
</evidence>
<evidence type="ECO:0000313" key="3">
    <source>
        <dbReference type="EMBL" id="CAI2719318.1"/>
    </source>
</evidence>
<dbReference type="EC" id="3.5.2.6" evidence="3"/>
<reference evidence="3 4" key="1">
    <citation type="submission" date="2022-09" db="EMBL/GenBank/DDBJ databases">
        <authorList>
            <person name="Kop L."/>
        </authorList>
    </citation>
    <scope>NUCLEOTIDE SEQUENCE [LARGE SCALE GENOMIC DNA]</scope>
    <source>
        <strain evidence="3 4">347</strain>
    </source>
</reference>
<dbReference type="EMBL" id="OX336137">
    <property type="protein sequence ID" value="CAI2719318.1"/>
    <property type="molecule type" value="Genomic_DNA"/>
</dbReference>
<comment type="similarity">
    <text evidence="1">Belongs to the metallo-beta-lactamase superfamily. Class-B beta-lactamase family.</text>
</comment>
<dbReference type="InterPro" id="IPR036866">
    <property type="entry name" value="RibonucZ/Hydroxyglut_hydro"/>
</dbReference>
<dbReference type="RefSeq" id="WP_282012157.1">
    <property type="nucleotide sequence ID" value="NZ_OX336137.1"/>
</dbReference>
<proteinExistence type="inferred from homology"/>
<dbReference type="InterPro" id="IPR001279">
    <property type="entry name" value="Metallo-B-lactamas"/>
</dbReference>
<dbReference type="PANTHER" id="PTHR42951:SF4">
    <property type="entry name" value="ACYL-COENZYME A THIOESTERASE MBLAC2"/>
    <property type="match status" value="1"/>
</dbReference>
<dbReference type="Gene3D" id="3.60.15.10">
    <property type="entry name" value="Ribonuclease Z/Hydroxyacylglutathione hydrolase-like"/>
    <property type="match status" value="1"/>
</dbReference>
<organism evidence="3 4">
    <name type="scientific">Nitrospina watsonii</name>
    <dbReference type="NCBI Taxonomy" id="1323948"/>
    <lineage>
        <taxon>Bacteria</taxon>
        <taxon>Pseudomonadati</taxon>
        <taxon>Nitrospinota/Tectimicrobiota group</taxon>
        <taxon>Nitrospinota</taxon>
        <taxon>Nitrospinia</taxon>
        <taxon>Nitrospinales</taxon>
        <taxon>Nitrospinaceae</taxon>
        <taxon>Nitrospina</taxon>
    </lineage>
</organism>
<dbReference type="PANTHER" id="PTHR42951">
    <property type="entry name" value="METALLO-BETA-LACTAMASE DOMAIN-CONTAINING"/>
    <property type="match status" value="1"/>
</dbReference>
<dbReference type="SUPFAM" id="SSF56281">
    <property type="entry name" value="Metallo-hydrolase/oxidoreductase"/>
    <property type="match status" value="1"/>
</dbReference>
<dbReference type="Proteomes" id="UP001157733">
    <property type="component" value="Chromosome"/>
</dbReference>